<comment type="caution">
    <text evidence="1">The sequence shown here is derived from an EMBL/GenBank/DDBJ whole genome shotgun (WGS) entry which is preliminary data.</text>
</comment>
<dbReference type="SUPFAM" id="SSF53335">
    <property type="entry name" value="S-adenosyl-L-methionine-dependent methyltransferases"/>
    <property type="match status" value="1"/>
</dbReference>
<proteinExistence type="predicted"/>
<dbReference type="Proteomes" id="UP000249203">
    <property type="component" value="Unassembled WGS sequence"/>
</dbReference>
<sequence>MKLKSSWACGLCGHTGHTLIHTHQQRPLTGRQFMQCNHCQLIQVPPTQRYSSTDEKALYDLHQNDPNDTGYRDFLTQVSKPLHALLVAAGKTSAQGLDFGAGPGPVLPSLLQSLGHRCEVYDLYYAPKLERLQHSYDFICATEVFEHLAQPQHVMQQLHACLNPNGLLAVMMQRPDEQTNFATWGYLNDPTHISFYTETALHWLRNHWKLREVFRSRNVIIWQNNN</sequence>
<evidence type="ECO:0000313" key="2">
    <source>
        <dbReference type="Proteomes" id="UP000249203"/>
    </source>
</evidence>
<dbReference type="AlphaFoldDB" id="A0A327WVX1"/>
<reference evidence="1 2" key="1">
    <citation type="submission" date="2018-06" db="EMBL/GenBank/DDBJ databases">
        <title>Genomic Encyclopedia of Type Strains, Phase III (KMG-III): the genomes of soil and plant-associated and newly described type strains.</title>
        <authorList>
            <person name="Whitman W."/>
        </authorList>
    </citation>
    <scope>NUCLEOTIDE SEQUENCE [LARGE SCALE GENOMIC DNA]</scope>
    <source>
        <strain evidence="1 2">CGMCC 1.15366</strain>
    </source>
</reference>
<dbReference type="Pfam" id="PF13489">
    <property type="entry name" value="Methyltransf_23"/>
    <property type="match status" value="1"/>
</dbReference>
<keyword evidence="1" id="KW-0808">Transferase</keyword>
<keyword evidence="1" id="KW-0489">Methyltransferase</keyword>
<dbReference type="EMBL" id="QLMD01000009">
    <property type="protein sequence ID" value="RAJ96401.1"/>
    <property type="molecule type" value="Genomic_DNA"/>
</dbReference>
<dbReference type="InterPro" id="IPR029063">
    <property type="entry name" value="SAM-dependent_MTases_sf"/>
</dbReference>
<gene>
    <name evidence="1" type="ORF">B0I24_10982</name>
</gene>
<evidence type="ECO:0000313" key="1">
    <source>
        <dbReference type="EMBL" id="RAJ96401.1"/>
    </source>
</evidence>
<name>A0A327WVX1_9GAMM</name>
<dbReference type="GO" id="GO:0008168">
    <property type="term" value="F:methyltransferase activity"/>
    <property type="evidence" value="ECO:0007669"/>
    <property type="project" value="UniProtKB-KW"/>
</dbReference>
<accession>A0A327WVX1</accession>
<dbReference type="Gene3D" id="3.40.50.150">
    <property type="entry name" value="Vaccinia Virus protein VP39"/>
    <property type="match status" value="1"/>
</dbReference>
<protein>
    <submittedName>
        <fullName evidence="1">Methyltransferase family protein</fullName>
    </submittedName>
</protein>
<organism evidence="1 2">
    <name type="scientific">Aliidiomarina maris</name>
    <dbReference type="NCBI Taxonomy" id="531312"/>
    <lineage>
        <taxon>Bacteria</taxon>
        <taxon>Pseudomonadati</taxon>
        <taxon>Pseudomonadota</taxon>
        <taxon>Gammaproteobacteria</taxon>
        <taxon>Alteromonadales</taxon>
        <taxon>Idiomarinaceae</taxon>
        <taxon>Aliidiomarina</taxon>
    </lineage>
</organism>
<dbReference type="GO" id="GO:0032259">
    <property type="term" value="P:methylation"/>
    <property type="evidence" value="ECO:0007669"/>
    <property type="project" value="UniProtKB-KW"/>
</dbReference>